<keyword evidence="1" id="KW-0732">Signal</keyword>
<organism evidence="2 3">
    <name type="scientific">Microctonus hyperodae</name>
    <name type="common">Parasitoid wasp</name>
    <dbReference type="NCBI Taxonomy" id="165561"/>
    <lineage>
        <taxon>Eukaryota</taxon>
        <taxon>Metazoa</taxon>
        <taxon>Ecdysozoa</taxon>
        <taxon>Arthropoda</taxon>
        <taxon>Hexapoda</taxon>
        <taxon>Insecta</taxon>
        <taxon>Pterygota</taxon>
        <taxon>Neoptera</taxon>
        <taxon>Endopterygota</taxon>
        <taxon>Hymenoptera</taxon>
        <taxon>Apocrita</taxon>
        <taxon>Ichneumonoidea</taxon>
        <taxon>Braconidae</taxon>
        <taxon>Euphorinae</taxon>
        <taxon>Microctonus</taxon>
    </lineage>
</organism>
<dbReference type="Proteomes" id="UP001168972">
    <property type="component" value="Unassembled WGS sequence"/>
</dbReference>
<feature type="signal peptide" evidence="1">
    <location>
        <begin position="1"/>
        <end position="22"/>
    </location>
</feature>
<evidence type="ECO:0000313" key="3">
    <source>
        <dbReference type="Proteomes" id="UP001168972"/>
    </source>
</evidence>
<keyword evidence="3" id="KW-1185">Reference proteome</keyword>
<evidence type="ECO:0000256" key="1">
    <source>
        <dbReference type="SAM" id="SignalP"/>
    </source>
</evidence>
<dbReference type="AlphaFoldDB" id="A0AA39FRQ2"/>
<protein>
    <submittedName>
        <fullName evidence="2">Uncharacterized protein</fullName>
    </submittedName>
</protein>
<reference evidence="2" key="1">
    <citation type="journal article" date="2023" name="bioRxiv">
        <title>Scaffold-level genome assemblies of two parasitoid biocontrol wasps reveal the parthenogenesis mechanism and an associated novel virus.</title>
        <authorList>
            <person name="Inwood S."/>
            <person name="Skelly J."/>
            <person name="Guhlin J."/>
            <person name="Harrop T."/>
            <person name="Goldson S."/>
            <person name="Dearden P."/>
        </authorList>
    </citation>
    <scope>NUCLEOTIDE SEQUENCE</scope>
    <source>
        <strain evidence="2">Lincoln</strain>
        <tissue evidence="2">Whole body</tissue>
    </source>
</reference>
<reference evidence="2" key="2">
    <citation type="submission" date="2023-03" db="EMBL/GenBank/DDBJ databases">
        <authorList>
            <person name="Inwood S.N."/>
            <person name="Skelly J.G."/>
            <person name="Guhlin J."/>
            <person name="Harrop T.W.R."/>
            <person name="Goldson S.G."/>
            <person name="Dearden P.K."/>
        </authorList>
    </citation>
    <scope>NUCLEOTIDE SEQUENCE</scope>
    <source>
        <strain evidence="2">Lincoln</strain>
        <tissue evidence="2">Whole body</tissue>
    </source>
</reference>
<sequence>MFCHKFFFLFCIFTIFINLSRARSNQCRHDEVMGSNGKICYPCPASGHCNGGKSVICDDDKVFIKNNKGGKCLTKINSSSSQSSFEDMYTMMAKSDSSSEEIKSDENFGMTFE</sequence>
<gene>
    <name evidence="2" type="ORF">PV327_010343</name>
</gene>
<dbReference type="EMBL" id="JAQQBR010000006">
    <property type="protein sequence ID" value="KAK0174585.1"/>
    <property type="molecule type" value="Genomic_DNA"/>
</dbReference>
<evidence type="ECO:0000313" key="2">
    <source>
        <dbReference type="EMBL" id="KAK0174585.1"/>
    </source>
</evidence>
<comment type="caution">
    <text evidence="2">The sequence shown here is derived from an EMBL/GenBank/DDBJ whole genome shotgun (WGS) entry which is preliminary data.</text>
</comment>
<accession>A0AA39FRQ2</accession>
<proteinExistence type="predicted"/>
<feature type="chain" id="PRO_5041456055" evidence="1">
    <location>
        <begin position="23"/>
        <end position="113"/>
    </location>
</feature>
<name>A0AA39FRQ2_MICHY</name>